<accession>A0A5B2WH20</accession>
<feature type="transmembrane region" description="Helical" evidence="1">
    <location>
        <begin position="138"/>
        <end position="159"/>
    </location>
</feature>
<evidence type="ECO:0000313" key="3">
    <source>
        <dbReference type="Proteomes" id="UP000323454"/>
    </source>
</evidence>
<reference evidence="2 3" key="2">
    <citation type="submission" date="2019-09" db="EMBL/GenBank/DDBJ databases">
        <authorList>
            <person name="Jin C."/>
        </authorList>
    </citation>
    <scope>NUCLEOTIDE SEQUENCE [LARGE SCALE GENOMIC DNA]</scope>
    <source>
        <strain evidence="2 3">AN110305</strain>
    </source>
</reference>
<feature type="transmembrane region" description="Helical" evidence="1">
    <location>
        <begin position="52"/>
        <end position="71"/>
    </location>
</feature>
<dbReference type="RefSeq" id="WP_149854604.1">
    <property type="nucleotide sequence ID" value="NZ_VUOB01000078.1"/>
</dbReference>
<evidence type="ECO:0000313" key="2">
    <source>
        <dbReference type="EMBL" id="KAA2251443.1"/>
    </source>
</evidence>
<dbReference type="OrthoDB" id="4336046at2"/>
<proteinExistence type="predicted"/>
<sequence>MTLLAVERIKLFSTRSPWWCTLLALALPIGLASIIAANSNSDFPLTVSLTQTGYTFGLIVIMVLAALAITTEYRFGTIKSTFQAVPNRTAPLVAKAVVVTLLAGVVGEAAAFGALGISKLIKPDVALTLSSSTEWRNVAGVGLVYACGALLALGVGMLIRQTAGAVSILLVWALLAENLVTLIPKIGVKIQAWLPFHVADHFLNGGEPTPRGRDGGPAAVVYHLSPWGSLLYFAGVSLAVLIIGIVVTNKRDA</sequence>
<feature type="transmembrane region" description="Helical" evidence="1">
    <location>
        <begin position="92"/>
        <end position="118"/>
    </location>
</feature>
<feature type="transmembrane region" description="Helical" evidence="1">
    <location>
        <begin position="166"/>
        <end position="186"/>
    </location>
</feature>
<gene>
    <name evidence="2" type="ORF">F0L68_37160</name>
</gene>
<evidence type="ECO:0008006" key="4">
    <source>
        <dbReference type="Google" id="ProtNLM"/>
    </source>
</evidence>
<dbReference type="Proteomes" id="UP000323454">
    <property type="component" value="Unassembled WGS sequence"/>
</dbReference>
<keyword evidence="1" id="KW-1133">Transmembrane helix</keyword>
<keyword evidence="1" id="KW-0472">Membrane</keyword>
<dbReference type="AlphaFoldDB" id="A0A5B2WH20"/>
<name>A0A5B2WH20_9PSEU</name>
<dbReference type="EMBL" id="VUOB01000078">
    <property type="protein sequence ID" value="KAA2251443.1"/>
    <property type="molecule type" value="Genomic_DNA"/>
</dbReference>
<keyword evidence="1" id="KW-0812">Transmembrane</keyword>
<comment type="caution">
    <text evidence="2">The sequence shown here is derived from an EMBL/GenBank/DDBJ whole genome shotgun (WGS) entry which is preliminary data.</text>
</comment>
<protein>
    <recommendedName>
        <fullName evidence="4">ABC-2 type transport system permease protein</fullName>
    </recommendedName>
</protein>
<keyword evidence="3" id="KW-1185">Reference proteome</keyword>
<organism evidence="2 3">
    <name type="scientific">Solihabitans fulvus</name>
    <dbReference type="NCBI Taxonomy" id="1892852"/>
    <lineage>
        <taxon>Bacteria</taxon>
        <taxon>Bacillati</taxon>
        <taxon>Actinomycetota</taxon>
        <taxon>Actinomycetes</taxon>
        <taxon>Pseudonocardiales</taxon>
        <taxon>Pseudonocardiaceae</taxon>
        <taxon>Solihabitans</taxon>
    </lineage>
</organism>
<reference evidence="2 3" key="1">
    <citation type="submission" date="2019-09" db="EMBL/GenBank/DDBJ databases">
        <title>Goodfellowia gen. nov., a new genus of the Pseudonocardineae related to Actinoalloteichus, containing Goodfellowia coeruleoviolacea gen. nov., comb. nov. gen. nov., comb. nov.</title>
        <authorList>
            <person name="Labeda D."/>
        </authorList>
    </citation>
    <scope>NUCLEOTIDE SEQUENCE [LARGE SCALE GENOMIC DNA]</scope>
    <source>
        <strain evidence="2 3">AN110305</strain>
    </source>
</reference>
<feature type="transmembrane region" description="Helical" evidence="1">
    <location>
        <begin position="230"/>
        <end position="248"/>
    </location>
</feature>
<evidence type="ECO:0000256" key="1">
    <source>
        <dbReference type="SAM" id="Phobius"/>
    </source>
</evidence>